<evidence type="ECO:0000256" key="1">
    <source>
        <dbReference type="ARBA" id="ARBA00022553"/>
    </source>
</evidence>
<dbReference type="InterPro" id="IPR001789">
    <property type="entry name" value="Sig_transdc_resp-reg_receiver"/>
</dbReference>
<organism evidence="4 5">
    <name type="scientific">Leeia speluncae</name>
    <dbReference type="NCBI Taxonomy" id="2884804"/>
    <lineage>
        <taxon>Bacteria</taxon>
        <taxon>Pseudomonadati</taxon>
        <taxon>Pseudomonadota</taxon>
        <taxon>Betaproteobacteria</taxon>
        <taxon>Neisseriales</taxon>
        <taxon>Leeiaceae</taxon>
        <taxon>Leeia</taxon>
    </lineage>
</organism>
<dbReference type="RefSeq" id="WP_227181407.1">
    <property type="nucleotide sequence ID" value="NZ_JAJBZT010000008.1"/>
</dbReference>
<evidence type="ECO:0000259" key="3">
    <source>
        <dbReference type="PROSITE" id="PS50110"/>
    </source>
</evidence>
<feature type="modified residue" description="4-aspartylphosphate" evidence="2">
    <location>
        <position position="53"/>
    </location>
</feature>
<dbReference type="Proteomes" id="UP001165395">
    <property type="component" value="Unassembled WGS sequence"/>
</dbReference>
<dbReference type="Gene3D" id="3.40.50.2300">
    <property type="match status" value="1"/>
</dbReference>
<feature type="domain" description="Response regulatory" evidence="3">
    <location>
        <begin position="4"/>
        <end position="119"/>
    </location>
</feature>
<dbReference type="SUPFAM" id="SSF52172">
    <property type="entry name" value="CheY-like"/>
    <property type="match status" value="1"/>
</dbReference>
<proteinExistence type="predicted"/>
<accession>A0ABS8D8T6</accession>
<dbReference type="CDD" id="cd17569">
    <property type="entry name" value="REC_HupR-like"/>
    <property type="match status" value="1"/>
</dbReference>
<dbReference type="PANTHER" id="PTHR44591">
    <property type="entry name" value="STRESS RESPONSE REGULATOR PROTEIN 1"/>
    <property type="match status" value="1"/>
</dbReference>
<dbReference type="PROSITE" id="PS50110">
    <property type="entry name" value="RESPONSE_REGULATORY"/>
    <property type="match status" value="1"/>
</dbReference>
<dbReference type="SMART" id="SM00448">
    <property type="entry name" value="REC"/>
    <property type="match status" value="1"/>
</dbReference>
<evidence type="ECO:0000256" key="2">
    <source>
        <dbReference type="PROSITE-ProRule" id="PRU00169"/>
    </source>
</evidence>
<dbReference type="EMBL" id="JAJBZT010000008">
    <property type="protein sequence ID" value="MCB6184596.1"/>
    <property type="molecule type" value="Genomic_DNA"/>
</dbReference>
<dbReference type="Gene3D" id="3.30.450.20">
    <property type="entry name" value="PAS domain"/>
    <property type="match status" value="1"/>
</dbReference>
<evidence type="ECO:0000313" key="5">
    <source>
        <dbReference type="Proteomes" id="UP001165395"/>
    </source>
</evidence>
<dbReference type="InterPro" id="IPR011006">
    <property type="entry name" value="CheY-like_superfamily"/>
</dbReference>
<dbReference type="InterPro" id="IPR050595">
    <property type="entry name" value="Bact_response_regulator"/>
</dbReference>
<sequence>MAQTILLVDDEENILSALYRLLRQDGYEIHRAVGGAAGLEILKDHQPGVIISDQRMPGMTGVQFLAKAKEICPDSIRIVLSGYTDLKSVTDAINEGSIYKFLTKPWDDDFLRATVTDAFRIHDILIQNKILQQDLLEANELLSTQAELQLMLSEQFNKINVEALETTQAIIESLPVGLIGVSMEGDIVLANLSAEKIFNQISMPGQSADALLPSEMLSLESNAKSSAIMINQQKIWVQVQDLAHTEQSVRGRLFVLMPDPMEGSS</sequence>
<comment type="caution">
    <text evidence="4">The sequence shown here is derived from an EMBL/GenBank/DDBJ whole genome shotgun (WGS) entry which is preliminary data.</text>
</comment>
<reference evidence="4" key="1">
    <citation type="submission" date="2021-10" db="EMBL/GenBank/DDBJ databases">
        <title>The complete genome sequence of Leeia sp. TBRC 13508.</title>
        <authorList>
            <person name="Charoenyingcharoen P."/>
            <person name="Yukphan P."/>
        </authorList>
    </citation>
    <scope>NUCLEOTIDE SEQUENCE</scope>
    <source>
        <strain evidence="4">TBRC 13508</strain>
    </source>
</reference>
<gene>
    <name evidence="4" type="ORF">LIN78_13700</name>
</gene>
<dbReference type="Pfam" id="PF00072">
    <property type="entry name" value="Response_reg"/>
    <property type="match status" value="1"/>
</dbReference>
<evidence type="ECO:0000313" key="4">
    <source>
        <dbReference type="EMBL" id="MCB6184596.1"/>
    </source>
</evidence>
<dbReference type="PANTHER" id="PTHR44591:SF19">
    <property type="entry name" value="TWO-COMPONENT RESPONSE REGULATOR-RELATED"/>
    <property type="match status" value="1"/>
</dbReference>
<keyword evidence="5" id="KW-1185">Reference proteome</keyword>
<keyword evidence="1 2" id="KW-0597">Phosphoprotein</keyword>
<protein>
    <submittedName>
        <fullName evidence="4">Response regulator</fullName>
    </submittedName>
</protein>
<name>A0ABS8D8T6_9NEIS</name>